<evidence type="ECO:0000313" key="2">
    <source>
        <dbReference type="EMBL" id="KAG5170518.1"/>
    </source>
</evidence>
<name>A0A8H7Y3K1_PSICU</name>
<feature type="compositionally biased region" description="Low complexity" evidence="1">
    <location>
        <begin position="618"/>
        <end position="629"/>
    </location>
</feature>
<feature type="compositionally biased region" description="Low complexity" evidence="1">
    <location>
        <begin position="180"/>
        <end position="193"/>
    </location>
</feature>
<proteinExistence type="predicted"/>
<accession>A0A8H7Y3K1</accession>
<comment type="caution">
    <text evidence="2">The sequence shown here is derived from an EMBL/GenBank/DDBJ whole genome shotgun (WGS) entry which is preliminary data.</text>
</comment>
<feature type="region of interest" description="Disordered" evidence="1">
    <location>
        <begin position="27"/>
        <end position="69"/>
    </location>
</feature>
<reference evidence="2" key="1">
    <citation type="submission" date="2021-02" db="EMBL/GenBank/DDBJ databases">
        <title>Psilocybe cubensis genome.</title>
        <authorList>
            <person name="Mckernan K.J."/>
            <person name="Crawford S."/>
            <person name="Trippe A."/>
            <person name="Kane L.T."/>
            <person name="Mclaughlin S."/>
        </authorList>
    </citation>
    <scope>NUCLEOTIDE SEQUENCE [LARGE SCALE GENOMIC DNA]</scope>
    <source>
        <strain evidence="2">MGC-MH-2018</strain>
    </source>
</reference>
<feature type="region of interest" description="Disordered" evidence="1">
    <location>
        <begin position="611"/>
        <end position="631"/>
    </location>
</feature>
<protein>
    <submittedName>
        <fullName evidence="2">Uncharacterized protein</fullName>
    </submittedName>
</protein>
<sequence length="868" mass="92967">MKQPLSPSYISRSSAMSELDSLSDSDWLDIASGRDSDDNDSLSDQDSDRDEISSMPRSRRSSISNGDSVSSDVEAWEGFVSDGGDEAEAITGMYTVPLPSALGAQPLVLGFDPIVPIVDEAIAAEDRRVREALDQSFVGTLSASARAATGSAHTSIRDLRLSFPDPITSSRDELHRSYETVSSPTETTLTSTTDNDDIVPGTEPESSHMPSELPAPPPIEDPGLPSTTPAVQHHEVQPLETAEETKAQAELEIVLYGASSEVKCKFVQELIHSATTASGYTPVDKLREGEHIQTLRFTKSSDNISKFFNAIDISDRTNNIVGVDNVDRFDCPSLAVVYLPTVKLPVLAWHDAYLPVVIPTPDSELDDAVMLQNAEDDWDLLAIPSNRVVKLGTSKSSIFNPKDLVQLSSVQILQILRGIGRDTKKITALKPLTEQVKSVNAVTLFALMSIIMGFAFNTAFRSPTPSPTPTVNTPSGGTSHASQLWGLFATQPNKSILASSMGTTPASTPGLGVGSLKDMALSVFNPGSTSLSVTPPLTSKSLSVASVASKEVSHTNGHTKAVSATKCQQCPADTSSSKAGVDKARVFTDVAVKSTATALSKVSYMTPAVSSHAQVNDASTASGSGSGTSVERLTVLPTSGSSTGAEQPLGVSMNVNLNAVSSALDATTKALVSSLSNVNAGVNPDSISDRLSSTLSAADTLLSNLRAQTDVVIRSSKGKARALSTHLVSLPERVDRRNRRARRRAKQLREKGEKMVKGVSETVRERTERARRRARELGGAVVGVGADVWGSYERAQGDWEGVLSNARVATKRNNGQAKRTNEGADKDNKVRRWEGRDKENIRPPAETRNCWKDKLSIRRQMRRGLDYL</sequence>
<feature type="region of interest" description="Disordered" evidence="1">
    <location>
        <begin position="162"/>
        <end position="242"/>
    </location>
</feature>
<evidence type="ECO:0000256" key="1">
    <source>
        <dbReference type="SAM" id="MobiDB-lite"/>
    </source>
</evidence>
<feature type="region of interest" description="Disordered" evidence="1">
    <location>
        <begin position="809"/>
        <end position="841"/>
    </location>
</feature>
<dbReference type="AlphaFoldDB" id="A0A8H7Y3K1"/>
<feature type="compositionally biased region" description="Low complexity" evidence="1">
    <location>
        <begin position="53"/>
        <end position="69"/>
    </location>
</feature>
<feature type="compositionally biased region" description="Basic and acidic residues" evidence="1">
    <location>
        <begin position="232"/>
        <end position="242"/>
    </location>
</feature>
<feature type="compositionally biased region" description="Basic and acidic residues" evidence="1">
    <location>
        <begin position="819"/>
        <end position="841"/>
    </location>
</feature>
<gene>
    <name evidence="2" type="ORF">JR316_004907</name>
</gene>
<dbReference type="OrthoDB" id="3256495at2759"/>
<dbReference type="EMBL" id="JAFIQS010000004">
    <property type="protein sequence ID" value="KAG5170518.1"/>
    <property type="molecule type" value="Genomic_DNA"/>
</dbReference>
<feature type="region of interest" description="Disordered" evidence="1">
    <location>
        <begin position="745"/>
        <end position="765"/>
    </location>
</feature>
<feature type="compositionally biased region" description="Acidic residues" evidence="1">
    <location>
        <begin position="37"/>
        <end position="49"/>
    </location>
</feature>
<organism evidence="2">
    <name type="scientific">Psilocybe cubensis</name>
    <name type="common">Psychedelic mushroom</name>
    <name type="synonym">Stropharia cubensis</name>
    <dbReference type="NCBI Taxonomy" id="181762"/>
    <lineage>
        <taxon>Eukaryota</taxon>
        <taxon>Fungi</taxon>
        <taxon>Dikarya</taxon>
        <taxon>Basidiomycota</taxon>
        <taxon>Agaricomycotina</taxon>
        <taxon>Agaricomycetes</taxon>
        <taxon>Agaricomycetidae</taxon>
        <taxon>Agaricales</taxon>
        <taxon>Agaricineae</taxon>
        <taxon>Strophariaceae</taxon>
        <taxon>Psilocybe</taxon>
    </lineage>
</organism>
<feature type="compositionally biased region" description="Basic and acidic residues" evidence="1">
    <location>
        <begin position="747"/>
        <end position="765"/>
    </location>
</feature>